<evidence type="ECO:0008006" key="3">
    <source>
        <dbReference type="Google" id="ProtNLM"/>
    </source>
</evidence>
<evidence type="ECO:0000313" key="2">
    <source>
        <dbReference type="EMBL" id="MPN19426.1"/>
    </source>
</evidence>
<evidence type="ECO:0000256" key="1">
    <source>
        <dbReference type="ARBA" id="ARBA00007644"/>
    </source>
</evidence>
<protein>
    <recommendedName>
        <fullName evidence="3">Manganese catalase</fullName>
    </recommendedName>
</protein>
<dbReference type="AlphaFoldDB" id="A0A645FZT8"/>
<comment type="caution">
    <text evidence="2">The sequence shown here is derived from an EMBL/GenBank/DDBJ whole genome shotgun (WGS) entry which is preliminary data.</text>
</comment>
<gene>
    <name evidence="2" type="ORF">SDC9_166795</name>
</gene>
<dbReference type="SUPFAM" id="SSF47240">
    <property type="entry name" value="Ferritin-like"/>
    <property type="match status" value="1"/>
</dbReference>
<proteinExistence type="inferred from homology"/>
<dbReference type="Pfam" id="PF05067">
    <property type="entry name" value="Mn_catalase"/>
    <property type="match status" value="2"/>
</dbReference>
<reference evidence="2" key="1">
    <citation type="submission" date="2019-08" db="EMBL/GenBank/DDBJ databases">
        <authorList>
            <person name="Kucharzyk K."/>
            <person name="Murdoch R.W."/>
            <person name="Higgins S."/>
            <person name="Loffler F."/>
        </authorList>
    </citation>
    <scope>NUCLEOTIDE SEQUENCE</scope>
</reference>
<accession>A0A645FZT8</accession>
<sequence>MFTFCNRLLYPVQVERQDPRFGQILLEHYGGKDSEFSAATQYQNHRANMPNPYVAKLLGMIAAEEASHMEMIAVAIKRLGGPPLSYVNSQGTPWNLSYVDQSLDPIAMLQADAEAEIRAQALYNQHFTMTQDPGLKQMIGFLGSREDVHKHLFQTAQGLILQGACVEQFRQLIYDYKASLQV</sequence>
<dbReference type="EMBL" id="VSSQ01066983">
    <property type="protein sequence ID" value="MPN19426.1"/>
    <property type="molecule type" value="Genomic_DNA"/>
</dbReference>
<dbReference type="InterPro" id="IPR009078">
    <property type="entry name" value="Ferritin-like_SF"/>
</dbReference>
<name>A0A645FZT8_9ZZZZ</name>
<comment type="similarity">
    <text evidence="1">Belongs to the manganese catalase family.</text>
</comment>
<dbReference type="InterPro" id="IPR007760">
    <property type="entry name" value="Mn_catalase"/>
</dbReference>
<dbReference type="Gene3D" id="1.20.1260.10">
    <property type="match status" value="2"/>
</dbReference>
<dbReference type="InterPro" id="IPR012347">
    <property type="entry name" value="Ferritin-like"/>
</dbReference>
<organism evidence="2">
    <name type="scientific">bioreactor metagenome</name>
    <dbReference type="NCBI Taxonomy" id="1076179"/>
    <lineage>
        <taxon>unclassified sequences</taxon>
        <taxon>metagenomes</taxon>
        <taxon>ecological metagenomes</taxon>
    </lineage>
</organism>